<name>A0A066RLE4_9GAMM</name>
<keyword evidence="1" id="KW-1133">Transmembrane helix</keyword>
<feature type="transmembrane region" description="Helical" evidence="1">
    <location>
        <begin position="7"/>
        <end position="27"/>
    </location>
</feature>
<gene>
    <name evidence="2" type="ORF">EA58_19650</name>
</gene>
<comment type="caution">
    <text evidence="2">The sequence shown here is derived from an EMBL/GenBank/DDBJ whole genome shotgun (WGS) entry which is preliminary data.</text>
</comment>
<proteinExistence type="predicted"/>
<keyword evidence="1" id="KW-0812">Transmembrane</keyword>
<evidence type="ECO:0000313" key="2">
    <source>
        <dbReference type="EMBL" id="KDM89961.1"/>
    </source>
</evidence>
<protein>
    <submittedName>
        <fullName evidence="2">Uncharacterized protein</fullName>
    </submittedName>
</protein>
<evidence type="ECO:0000256" key="1">
    <source>
        <dbReference type="SAM" id="Phobius"/>
    </source>
</evidence>
<keyword evidence="3" id="KW-1185">Reference proteome</keyword>
<reference evidence="2 3" key="1">
    <citation type="submission" date="2014-04" db="EMBL/GenBank/DDBJ databases">
        <title>Draft genome sequence of Photobacterium halotolerans S2753: a solonamide, ngercheumicin and holomycin producer.</title>
        <authorList>
            <person name="Machado H.R."/>
            <person name="Gram L."/>
        </authorList>
    </citation>
    <scope>NUCLEOTIDE SEQUENCE [LARGE SCALE GENOMIC DNA]</scope>
    <source>
        <strain evidence="2 3">S2753</strain>
    </source>
</reference>
<dbReference type="STRING" id="1654360.EA58_19650"/>
<sequence length="578" mass="63109">MLTFRKSGYLLLEAILASAIISSAILFRSQIELKHKQIDQVKELASDVVKIPYAIDKRTLLDGHTLNLPTTSFTGAQDTVQNFLEVSLIGDSSAACSGGWSPVDAANGAMNLIPCNLFNYGKMPFKMDMDGAYELTPDGTIRSYGIELYHASDAAFDKHSSVYSQLVNYARIMDAPQMTGTHKYYLVNKGSGAELTPSECQLAKSQCAFRAEYSTNYVGMGEDPYLRVNGSNFMRGDIRFQGVGSATLACTKIKDDGVASDAECGLDYDQPSQDLSVLARSAHSEKFYLANNTIKNSTGSFIPVSCVVSSGTSVACGLTLLKNPSDPSKVISRAALHEISVGGSIYTVSDSKKTFEVDAETGNVKTKGSLTVEENASIKSENSQQQMILDNTQIHFNGVIPTLQDTDIFAKTTNTSKSQQLANQLVTKGYLHSFNQIIDIKSGKSGKSYNLYACPDGKYAEVIGFPAKSTLLMSQNQIDQVCPYVKGKRLPEIKLGLQLRMPTKTSIEGSVSMEYNIGCRWEGDYAQAWFMNVNGGKFSPRFYLISPRKYGTNNTANIEVEMDFMMIQYCGQGGLSTK</sequence>
<accession>A0A066RLE4</accession>
<dbReference type="AlphaFoldDB" id="A0A066RLE4"/>
<evidence type="ECO:0000313" key="3">
    <source>
        <dbReference type="Proteomes" id="UP000027192"/>
    </source>
</evidence>
<dbReference type="Proteomes" id="UP000027192">
    <property type="component" value="Unassembled WGS sequence"/>
</dbReference>
<dbReference type="OrthoDB" id="10000340at2"/>
<organism evidence="2 3">
    <name type="scientific">Photobacterium galatheae</name>
    <dbReference type="NCBI Taxonomy" id="1654360"/>
    <lineage>
        <taxon>Bacteria</taxon>
        <taxon>Pseudomonadati</taxon>
        <taxon>Pseudomonadota</taxon>
        <taxon>Gammaproteobacteria</taxon>
        <taxon>Vibrionales</taxon>
        <taxon>Vibrionaceae</taxon>
        <taxon>Photobacterium</taxon>
    </lineage>
</organism>
<dbReference type="RefSeq" id="WP_036756482.1">
    <property type="nucleotide sequence ID" value="NZ_JAGSGC010000004.1"/>
</dbReference>
<dbReference type="EMBL" id="JMIB01000039">
    <property type="protein sequence ID" value="KDM89961.1"/>
    <property type="molecule type" value="Genomic_DNA"/>
</dbReference>
<keyword evidence="1" id="KW-0472">Membrane</keyword>